<dbReference type="InterPro" id="IPR013783">
    <property type="entry name" value="Ig-like_fold"/>
</dbReference>
<evidence type="ECO:0000256" key="9">
    <source>
        <dbReference type="SAM" id="SignalP"/>
    </source>
</evidence>
<dbReference type="InterPro" id="IPR046780">
    <property type="entry name" value="aBig_2"/>
</dbReference>
<evidence type="ECO:0000256" key="3">
    <source>
        <dbReference type="ARBA" id="ARBA00012670"/>
    </source>
</evidence>
<evidence type="ECO:0000256" key="5">
    <source>
        <dbReference type="ARBA" id="ARBA00022801"/>
    </source>
</evidence>
<keyword evidence="4 9" id="KW-0732">Signal</keyword>
<dbReference type="SUPFAM" id="SSF75005">
    <property type="entry name" value="Arabinanase/levansucrase/invertase"/>
    <property type="match status" value="1"/>
</dbReference>
<keyword evidence="8" id="KW-0472">Membrane</keyword>
<feature type="signal peptide" evidence="9">
    <location>
        <begin position="1"/>
        <end position="37"/>
    </location>
</feature>
<dbReference type="RefSeq" id="WP_116538168.1">
    <property type="nucleotide sequence ID" value="NZ_QDFT01000035.1"/>
</dbReference>
<evidence type="ECO:0000259" key="10">
    <source>
        <dbReference type="SMART" id="SM00813"/>
    </source>
</evidence>
<dbReference type="Pfam" id="PF13385">
    <property type="entry name" value="Laminin_G_3"/>
    <property type="match status" value="1"/>
</dbReference>
<dbReference type="Pfam" id="PF22848">
    <property type="entry name" value="ASD1_dom"/>
    <property type="match status" value="1"/>
</dbReference>
<dbReference type="Gene3D" id="2.60.120.200">
    <property type="match status" value="1"/>
</dbReference>
<dbReference type="Gene3D" id="3.20.20.80">
    <property type="entry name" value="Glycosidases"/>
    <property type="match status" value="1"/>
</dbReference>
<keyword evidence="5" id="KW-0378">Hydrolase</keyword>
<dbReference type="InterPro" id="IPR058094">
    <property type="entry name" value="Ig-like_OmpL47-like"/>
</dbReference>
<sequence length="1847" mass="194144">MVLPLSENRSARRPFRRAGSLLAATAVVLSGLVPAVAASADPLPTPLASYDFAGLSGTTVPDASGHGHDATLRGTGATVEGDALSLPGGANGSSAAYVELPTGLFDGRSTVTVSAWLQDRTGAGNQAAMFFGTTENLPAQYWLLNPSNPAGQVKSVLTDGPVSAQPWTLERGIAPTDPSRGIPGPAATGEWALYTTVITPSSITSYLDDTKIGTVATTRTVADFGAGLVGYIGRSSYPDRVWKGGVRDVAIYDGALTDDDVKALVAEGAPSSQEEVDAAAAALDIPGADDVRGNVTLPTTGANGTTVSWASADESIVTTTGEVTRPAAGEDAATVQVTATVTKDAVTATRTLTLTVQPLPAPQDMGAYFFPFFTGESTTTDEEISFATTRGDDPKSWLTLNDGTPVLSSDQGEKGIRDPFVMRSPDGDRFYMLSTDLNMFDLYNGDFGRAQEVGSRKLNVWQSDDLVTWSPLRQITVSSALAGNTWAPEATWDAERGEYVVYWASNLYPSAATAGRRAADSYNRMMVVTTRDFVTFSEPQPWVDVQRGAGKGTIDATVVRDGETYYRFLKDEASMTVRQERSTDLTATVVGALPTTTSAPGWQLVKEQIGVGQPNPWGGTFTNGEGPTVFEDNAEPGHWFMLIDQPSYHGGQGYLMFETRDIASGDWTSVLDATLPARPRHGTVLPISAAEQQRLLAAYPTDETADFSITADPSAQGAEIDDAMYGVFFEDINNAADGGLYAELVRNRSFEFLPVDNGGFTGMTAWTPVGLNGGTGSAKPVDDAARLNERNRTYLQLDLTGGAGTFGVENAGFDTGVALTKDGVYDVSFWARTTAATGTPVSIVLRAADGTALSQPFAATVGGDGWVKYEGEVTASATTDAARVLVQAAGGGTLRLDEVSVFPRDTFKGRENGLRKDIAQKIADLHPKFVRFPGGCIVNVNSHEDYSVDSGYERARSYQWKDSVGPVETRATNANFWGYNQSLGLGYYEYFQFAEDIGAKPVPDVPALMNGCGQPLQPTDPALLQRHIQDTLDLIEFANGGVDTTWGKLRADMGHPAPFGLDRIEIGNEENYPEAFMANFTKFRDAIEAVYPDMILISNSGPDAEGATFEKHWQQNRAENVDMVDEHYYRDPSWFLSHNTRYDSYDRNGPKVWIGEYASRDNRFFNALSEAAYMTGLERNADVVEMASYAPLLADQSSTQWRPDLIWFDRDQVWGSANYEVQKLFMRNTGDRVVPTTAGGDLASTALTGAVGLSTWSTSARYDDVKVTTPDGRTLFSDDFADKDDVGWSKLSDAGSWSAADGSYVQSSTTANNTLVAGPALEATDYDVSLKATKLAGAEGFLVGFGVKGSADYLWWNLGGWGNTRSVVEKAVGGAKSIVTDTGTPNIQTGRTYDLRIQVRGADVTLFADGVEQGRFTNTALEPFAQVMTRDEATGDVILKVVNAQAKEAVTKVDLGGIAVQPTADMTVLQAAPGALNTATETPVAPQTSRVEVAGTFTRTFAPYSVTFLRMHTRVADTQAPTVSVATAPTAPDGAAGWYVTQPSVTATATDDVDAAPRLEVSTDDGATWAVYTGAVTPAEGSWNLAFRATDAAGNVSPSAKVAVRIDRTAPSVTADVDDASRTVRLAADDAASGAARIEYRVGDTATWTTVEGAEASVSVGGGAATVAYRAVDVAGNVSGVGSTSIGAETGAPVLSVAGDLVAGGVITVSGTGWPIEADGVIELHSTPVELGAVRTDAAGAFRVNVTLPADAAGSHRIVARIGGAEAAVAVEIRAAATPGGGGSTVPAPGASAAPGAHAAPGASAGAPSPLAVTGGVVSGGALVLGLLALLIGAVMKRRRRTAGGDA</sequence>
<dbReference type="Gene3D" id="2.60.40.1180">
    <property type="entry name" value="Golgi alpha-mannosidase II"/>
    <property type="match status" value="1"/>
</dbReference>
<dbReference type="SUPFAM" id="SSF49785">
    <property type="entry name" value="Galactose-binding domain-like"/>
    <property type="match status" value="1"/>
</dbReference>
<dbReference type="Gene3D" id="2.60.40.10">
    <property type="entry name" value="Immunoglobulins"/>
    <property type="match status" value="1"/>
</dbReference>
<dbReference type="Gene3D" id="2.115.10.20">
    <property type="entry name" value="Glycosyl hydrolase domain, family 43"/>
    <property type="match status" value="1"/>
</dbReference>
<reference evidence="11 12" key="1">
    <citation type="submission" date="2018-04" db="EMBL/GenBank/DDBJ databases">
        <authorList>
            <person name="Go L.Y."/>
            <person name="Mitchell J.A."/>
        </authorList>
    </citation>
    <scope>NUCLEOTIDE SEQUENCE [LARGE SCALE GENOMIC DNA]</scope>
    <source>
        <strain evidence="11 12">TPD7010</strain>
    </source>
</reference>
<comment type="similarity">
    <text evidence="2">Belongs to the glycosyl hydrolase 51 family.</text>
</comment>
<accession>A0A2T7W9S9</accession>
<dbReference type="Pfam" id="PF02018">
    <property type="entry name" value="CBM_4_9"/>
    <property type="match status" value="1"/>
</dbReference>
<dbReference type="CDD" id="cd08983">
    <property type="entry name" value="GH43_Bt3655-like"/>
    <property type="match status" value="1"/>
</dbReference>
<feature type="domain" description="Alpha-L-arabinofuranosidase C-terminal" evidence="10">
    <location>
        <begin position="1155"/>
        <end position="1505"/>
    </location>
</feature>
<evidence type="ECO:0000256" key="4">
    <source>
        <dbReference type="ARBA" id="ARBA00022729"/>
    </source>
</evidence>
<dbReference type="SUPFAM" id="SSF49899">
    <property type="entry name" value="Concanavalin A-like lectins/glucanases"/>
    <property type="match status" value="2"/>
</dbReference>
<proteinExistence type="inferred from homology"/>
<dbReference type="InterPro" id="IPR017853">
    <property type="entry name" value="GH"/>
</dbReference>
<dbReference type="Pfam" id="PF20578">
    <property type="entry name" value="aBig_2"/>
    <property type="match status" value="1"/>
</dbReference>
<dbReference type="PANTHER" id="PTHR31776:SF26">
    <property type="entry name" value="SECRETED ARABINOSIDASE"/>
    <property type="match status" value="1"/>
</dbReference>
<evidence type="ECO:0000256" key="2">
    <source>
        <dbReference type="ARBA" id="ARBA00007186"/>
    </source>
</evidence>
<feature type="transmembrane region" description="Helical" evidence="8">
    <location>
        <begin position="1811"/>
        <end position="1832"/>
    </location>
</feature>
<comment type="caution">
    <text evidence="11">The sequence shown here is derived from an EMBL/GenBank/DDBJ whole genome shotgun (WGS) entry which is preliminary data.</text>
</comment>
<protein>
    <recommendedName>
        <fullName evidence="3">non-reducing end alpha-L-arabinofuranosidase</fullName>
        <ecNumber evidence="3">3.2.1.55</ecNumber>
    </recommendedName>
</protein>
<dbReference type="InterPro" id="IPR008979">
    <property type="entry name" value="Galactose-bd-like_sf"/>
</dbReference>
<feature type="compositionally biased region" description="Low complexity" evidence="7">
    <location>
        <begin position="1785"/>
        <end position="1805"/>
    </location>
</feature>
<dbReference type="Proteomes" id="UP000244649">
    <property type="component" value="Unassembled WGS sequence"/>
</dbReference>
<keyword evidence="8" id="KW-0812">Transmembrane</keyword>
<keyword evidence="6" id="KW-0326">Glycosidase</keyword>
<evidence type="ECO:0000313" key="12">
    <source>
        <dbReference type="Proteomes" id="UP000244649"/>
    </source>
</evidence>
<dbReference type="InterPro" id="IPR010720">
    <property type="entry name" value="Alpha-L-AF_C"/>
</dbReference>
<dbReference type="InterPro" id="IPR055235">
    <property type="entry name" value="ASD1_cat"/>
</dbReference>
<dbReference type="PANTHER" id="PTHR31776">
    <property type="entry name" value="ALPHA-L-ARABINOFURANOSIDASE 1"/>
    <property type="match status" value="1"/>
</dbReference>
<feature type="chain" id="PRO_5038880089" description="non-reducing end alpha-L-arabinofuranosidase" evidence="9">
    <location>
        <begin position="38"/>
        <end position="1847"/>
    </location>
</feature>
<feature type="region of interest" description="Disordered" evidence="7">
    <location>
        <begin position="1780"/>
        <end position="1805"/>
    </location>
</feature>
<name>A0A2T7W9S9_MICTE</name>
<evidence type="ECO:0000256" key="8">
    <source>
        <dbReference type="SAM" id="Phobius"/>
    </source>
</evidence>
<dbReference type="InterPro" id="IPR013320">
    <property type="entry name" value="ConA-like_dom_sf"/>
</dbReference>
<gene>
    <name evidence="11" type="ORF">DC432_12580</name>
</gene>
<dbReference type="SUPFAM" id="SSF51445">
    <property type="entry name" value="(Trans)glycosidases"/>
    <property type="match status" value="1"/>
</dbReference>
<dbReference type="EC" id="3.2.1.55" evidence="3"/>
<dbReference type="GO" id="GO:0046556">
    <property type="term" value="F:alpha-L-arabinofuranosidase activity"/>
    <property type="evidence" value="ECO:0007669"/>
    <property type="project" value="UniProtKB-EC"/>
</dbReference>
<dbReference type="Pfam" id="PF06964">
    <property type="entry name" value="Alpha-L-AF_C"/>
    <property type="match status" value="1"/>
</dbReference>
<organism evidence="11 12">
    <name type="scientific">Microbacterium testaceum</name>
    <name type="common">Aureobacterium testaceum</name>
    <name type="synonym">Brevibacterium testaceum</name>
    <dbReference type="NCBI Taxonomy" id="2033"/>
    <lineage>
        <taxon>Bacteria</taxon>
        <taxon>Bacillati</taxon>
        <taxon>Actinomycetota</taxon>
        <taxon>Actinomycetes</taxon>
        <taxon>Micrococcales</taxon>
        <taxon>Microbacteriaceae</taxon>
        <taxon>Microbacterium</taxon>
    </lineage>
</organism>
<dbReference type="SMART" id="SM00813">
    <property type="entry name" value="Alpha-L-AF_C"/>
    <property type="match status" value="1"/>
</dbReference>
<evidence type="ECO:0000256" key="1">
    <source>
        <dbReference type="ARBA" id="ARBA00001462"/>
    </source>
</evidence>
<evidence type="ECO:0000313" key="11">
    <source>
        <dbReference type="EMBL" id="PVE66844.1"/>
    </source>
</evidence>
<dbReference type="InterPro" id="IPR013780">
    <property type="entry name" value="Glyco_hydro_b"/>
</dbReference>
<dbReference type="InterPro" id="IPR023296">
    <property type="entry name" value="Glyco_hydro_beta-prop_sf"/>
</dbReference>
<dbReference type="InterPro" id="IPR051563">
    <property type="entry name" value="Glycosyl_Hydrolase_51"/>
</dbReference>
<dbReference type="EMBL" id="QDFT01000035">
    <property type="protein sequence ID" value="PVE66844.1"/>
    <property type="molecule type" value="Genomic_DNA"/>
</dbReference>
<evidence type="ECO:0000256" key="6">
    <source>
        <dbReference type="ARBA" id="ARBA00023295"/>
    </source>
</evidence>
<dbReference type="NCBIfam" id="NF047446">
    <property type="entry name" value="barrel_OmpL47"/>
    <property type="match status" value="1"/>
</dbReference>
<evidence type="ECO:0000256" key="7">
    <source>
        <dbReference type="SAM" id="MobiDB-lite"/>
    </source>
</evidence>
<dbReference type="GO" id="GO:0046373">
    <property type="term" value="P:L-arabinose metabolic process"/>
    <property type="evidence" value="ECO:0007669"/>
    <property type="project" value="InterPro"/>
</dbReference>
<keyword evidence="8" id="KW-1133">Transmembrane helix</keyword>
<dbReference type="Gene3D" id="2.60.120.260">
    <property type="entry name" value="Galactose-binding domain-like"/>
    <property type="match status" value="1"/>
</dbReference>
<comment type="catalytic activity">
    <reaction evidence="1">
        <text>Hydrolysis of terminal non-reducing alpha-L-arabinofuranoside residues in alpha-L-arabinosides.</text>
        <dbReference type="EC" id="3.2.1.55"/>
    </reaction>
</comment>
<dbReference type="InterPro" id="IPR003305">
    <property type="entry name" value="CenC_carb-bd"/>
</dbReference>